<protein>
    <recommendedName>
        <fullName evidence="3">F-box protein</fullName>
    </recommendedName>
</protein>
<evidence type="ECO:0000313" key="1">
    <source>
        <dbReference type="EMBL" id="GMH02436.1"/>
    </source>
</evidence>
<gene>
    <name evidence="1" type="ORF">Nepgr_004275</name>
</gene>
<organism evidence="1 2">
    <name type="scientific">Nepenthes gracilis</name>
    <name type="common">Slender pitcher plant</name>
    <dbReference type="NCBI Taxonomy" id="150966"/>
    <lineage>
        <taxon>Eukaryota</taxon>
        <taxon>Viridiplantae</taxon>
        <taxon>Streptophyta</taxon>
        <taxon>Embryophyta</taxon>
        <taxon>Tracheophyta</taxon>
        <taxon>Spermatophyta</taxon>
        <taxon>Magnoliopsida</taxon>
        <taxon>eudicotyledons</taxon>
        <taxon>Gunneridae</taxon>
        <taxon>Pentapetalae</taxon>
        <taxon>Caryophyllales</taxon>
        <taxon>Nepenthaceae</taxon>
        <taxon>Nepenthes</taxon>
    </lineage>
</organism>
<name>A0AAD3S1C9_NEPGR</name>
<evidence type="ECO:0000313" key="2">
    <source>
        <dbReference type="Proteomes" id="UP001279734"/>
    </source>
</evidence>
<evidence type="ECO:0008006" key="3">
    <source>
        <dbReference type="Google" id="ProtNLM"/>
    </source>
</evidence>
<sequence length="226" mass="26320">MEPISDMVIYKFCSELCQWNKLIVNLYPYRFDWFFPTTYVVAHDSKLHMINPGGILVFDPFADAHRFYHIIDRPPVGSTVNKFTAFGVSQGHLRVAYSSHDDPYMDVWELDQDENGIGRWCLAYNIYVAEIVVTVGKLRNLSRIIAFHPYKDVVYIKFDNHIIVYNLRTTLKEAIYPLYPSDLKSVLADPRYGWPKAFPLLHNKVPTPVPSLTQNDVYHKLLSKLY</sequence>
<accession>A0AAD3S1C9</accession>
<dbReference type="AlphaFoldDB" id="A0AAD3S1C9"/>
<comment type="caution">
    <text evidence="1">The sequence shown here is derived from an EMBL/GenBank/DDBJ whole genome shotgun (WGS) entry which is preliminary data.</text>
</comment>
<dbReference type="EMBL" id="BSYO01000003">
    <property type="protein sequence ID" value="GMH02436.1"/>
    <property type="molecule type" value="Genomic_DNA"/>
</dbReference>
<proteinExistence type="predicted"/>
<dbReference type="Proteomes" id="UP001279734">
    <property type="component" value="Unassembled WGS sequence"/>
</dbReference>
<keyword evidence="2" id="KW-1185">Reference proteome</keyword>
<reference evidence="1" key="1">
    <citation type="submission" date="2023-05" db="EMBL/GenBank/DDBJ databases">
        <title>Nepenthes gracilis genome sequencing.</title>
        <authorList>
            <person name="Fukushima K."/>
        </authorList>
    </citation>
    <scope>NUCLEOTIDE SEQUENCE</scope>
    <source>
        <strain evidence="1">SING2019-196</strain>
    </source>
</reference>